<name>A0ABS6AGX5_9RHOB</name>
<evidence type="ECO:0000313" key="9">
    <source>
        <dbReference type="Proteomes" id="UP001166191"/>
    </source>
</evidence>
<evidence type="ECO:0000256" key="1">
    <source>
        <dbReference type="ARBA" id="ARBA00010577"/>
    </source>
</evidence>
<evidence type="ECO:0000256" key="2">
    <source>
        <dbReference type="ARBA" id="ARBA00016013"/>
    </source>
</evidence>
<keyword evidence="6" id="KW-0732">Signal</keyword>
<keyword evidence="8" id="KW-0282">Flagellum</keyword>
<protein>
    <recommendedName>
        <fullName evidence="2 5">Basal-body rod modification protein FlgD</fullName>
    </recommendedName>
</protein>
<dbReference type="Pfam" id="PF13860">
    <property type="entry name" value="FlgD_ig"/>
    <property type="match status" value="1"/>
</dbReference>
<keyword evidence="3 5" id="KW-1005">Bacterial flagellum biogenesis</keyword>
<accession>A0ABS6AGX5</accession>
<feature type="signal peptide" evidence="6">
    <location>
        <begin position="1"/>
        <end position="17"/>
    </location>
</feature>
<dbReference type="InterPro" id="IPR025965">
    <property type="entry name" value="FlgD/Vpr_Ig-like"/>
</dbReference>
<evidence type="ECO:0000259" key="7">
    <source>
        <dbReference type="Pfam" id="PF13860"/>
    </source>
</evidence>
<evidence type="ECO:0000313" key="8">
    <source>
        <dbReference type="EMBL" id="MBU3029197.1"/>
    </source>
</evidence>
<organism evidence="8 9">
    <name type="scientific">Paracoccus marinaquae</name>
    <dbReference type="NCBI Taxonomy" id="2841926"/>
    <lineage>
        <taxon>Bacteria</taxon>
        <taxon>Pseudomonadati</taxon>
        <taxon>Pseudomonadota</taxon>
        <taxon>Alphaproteobacteria</taxon>
        <taxon>Rhodobacterales</taxon>
        <taxon>Paracoccaceae</taxon>
        <taxon>Paracoccus</taxon>
    </lineage>
</organism>
<dbReference type="InterPro" id="IPR005648">
    <property type="entry name" value="FlgD"/>
</dbReference>
<evidence type="ECO:0000256" key="6">
    <source>
        <dbReference type="SAM" id="SignalP"/>
    </source>
</evidence>
<evidence type="ECO:0000256" key="5">
    <source>
        <dbReference type="RuleBase" id="RU362076"/>
    </source>
</evidence>
<dbReference type="EMBL" id="JAHKNG010000003">
    <property type="protein sequence ID" value="MBU3029197.1"/>
    <property type="molecule type" value="Genomic_DNA"/>
</dbReference>
<feature type="chain" id="PRO_5045954036" description="Basal-body rod modification protein FlgD" evidence="6">
    <location>
        <begin position="18"/>
        <end position="221"/>
    </location>
</feature>
<reference evidence="8" key="1">
    <citation type="submission" date="2021-06" db="EMBL/GenBank/DDBJ databases">
        <title>Paracoccus bacterium XHP0099 sp. nov., isolated from the surface waters of the Yellow Sea.</title>
        <authorList>
            <person name="Xue H."/>
            <person name="Zhang D."/>
        </authorList>
    </citation>
    <scope>NUCLEOTIDE SEQUENCE</scope>
    <source>
        <strain evidence="8">XHP0099</strain>
    </source>
</reference>
<keyword evidence="8" id="KW-0969">Cilium</keyword>
<dbReference type="NCBIfam" id="NF009453">
    <property type="entry name" value="PRK12813.1"/>
    <property type="match status" value="1"/>
</dbReference>
<comment type="function">
    <text evidence="4 5">Required for flagellar hook formation. May act as a scaffolding protein.</text>
</comment>
<gene>
    <name evidence="8" type="ORF">KNW02_03555</name>
</gene>
<evidence type="ECO:0000256" key="4">
    <source>
        <dbReference type="ARBA" id="ARBA00024746"/>
    </source>
</evidence>
<sequence>MISATSSSAATAASATAASAAAPATTSADFDTFLKMLTAQLQNQDPLNPMEGTEFAVQLATFSGVEQQAQTNKLLNQLIQQMGGGGLGEVAEWIGKEARTTEPVWFGDKALALDVDPHAAADSVILVARDPLGREITREEIGPGSGQIDWFGRDDLGEKLPDGLYSFSIESRRNGEVISEDRVGAYARIIEAETGTSGIKLIFEGGSSAPATGIEALREAG</sequence>
<proteinExistence type="inferred from homology"/>
<dbReference type="Proteomes" id="UP001166191">
    <property type="component" value="Unassembled WGS sequence"/>
</dbReference>
<evidence type="ECO:0000256" key="3">
    <source>
        <dbReference type="ARBA" id="ARBA00022795"/>
    </source>
</evidence>
<keyword evidence="8" id="KW-0966">Cell projection</keyword>
<comment type="caution">
    <text evidence="8">The sequence shown here is derived from an EMBL/GenBank/DDBJ whole genome shotgun (WGS) entry which is preliminary data.</text>
</comment>
<dbReference type="RefSeq" id="WP_216031884.1">
    <property type="nucleotide sequence ID" value="NZ_JAHKNG010000003.1"/>
</dbReference>
<keyword evidence="9" id="KW-1185">Reference proteome</keyword>
<comment type="similarity">
    <text evidence="1 5">Belongs to the FlgD family.</text>
</comment>
<feature type="domain" description="FlgD/Vpr Ig-like" evidence="7">
    <location>
        <begin position="105"/>
        <end position="173"/>
    </location>
</feature>
<dbReference type="Pfam" id="PF03963">
    <property type="entry name" value="FlgD"/>
    <property type="match status" value="1"/>
</dbReference>